<dbReference type="Gene3D" id="3.40.50.2300">
    <property type="match status" value="1"/>
</dbReference>
<dbReference type="InterPro" id="IPR013976">
    <property type="entry name" value="HDOD"/>
</dbReference>
<dbReference type="GO" id="GO:0000160">
    <property type="term" value="P:phosphorelay signal transduction system"/>
    <property type="evidence" value="ECO:0007669"/>
    <property type="project" value="InterPro"/>
</dbReference>
<dbReference type="PANTHER" id="PTHR33525">
    <property type="match status" value="1"/>
</dbReference>
<dbReference type="SMART" id="SM00448">
    <property type="entry name" value="REC"/>
    <property type="match status" value="1"/>
</dbReference>
<evidence type="ECO:0000256" key="1">
    <source>
        <dbReference type="PROSITE-ProRule" id="PRU00169"/>
    </source>
</evidence>
<accession>A0A7V5PNJ3</accession>
<reference evidence="4" key="1">
    <citation type="journal article" date="2020" name="mSystems">
        <title>Genome- and Community-Level Interaction Insights into Carbon Utilization and Element Cycling Functions of Hydrothermarchaeota in Hydrothermal Sediment.</title>
        <authorList>
            <person name="Zhou Z."/>
            <person name="Liu Y."/>
            <person name="Xu W."/>
            <person name="Pan J."/>
            <person name="Luo Z.H."/>
            <person name="Li M."/>
        </authorList>
    </citation>
    <scope>NUCLEOTIDE SEQUENCE [LARGE SCALE GENOMIC DNA]</scope>
    <source>
        <strain evidence="4">HyVt-527</strain>
    </source>
</reference>
<feature type="non-terminal residue" evidence="4">
    <location>
        <position position="392"/>
    </location>
</feature>
<dbReference type="SUPFAM" id="SSF52172">
    <property type="entry name" value="CheY-like"/>
    <property type="match status" value="1"/>
</dbReference>
<organism evidence="4">
    <name type="scientific">Caldithrix abyssi</name>
    <dbReference type="NCBI Taxonomy" id="187145"/>
    <lineage>
        <taxon>Bacteria</taxon>
        <taxon>Pseudomonadati</taxon>
        <taxon>Calditrichota</taxon>
        <taxon>Calditrichia</taxon>
        <taxon>Calditrichales</taxon>
        <taxon>Calditrichaceae</taxon>
        <taxon>Caldithrix</taxon>
    </lineage>
</organism>
<dbReference type="PROSITE" id="PS50110">
    <property type="entry name" value="RESPONSE_REGULATORY"/>
    <property type="match status" value="1"/>
</dbReference>
<dbReference type="PROSITE" id="PS51833">
    <property type="entry name" value="HDOD"/>
    <property type="match status" value="1"/>
</dbReference>
<sequence>MNNKMIKILFYDPETNVLSGLRRFFHTMRSQWEMTFTSDQQEALKRIQEDCPTVLVADVSDQNGSGLELLRFAKEQMSECIRIGISASLDESVSIQAIYPTHRFLAKPFDGNELKAVIERALAMRERIDNSHLLKIISRIDQLPSPPEIYLQINQALAEENVSVNHIAELIKNDPNMTAQILKIVNSAYFGLFDNIDSVQRAIILLGFDLIKNLVLSIHLFRGIQLPGRETELVEQIGSHSTNVAMATMEIVKRSQEYHRLSQLAFSVGILHDVGKLIFLQAFGDEYFSLWQKAGEEGTPLWKLEQQKYGLTHADTGAYLLGLWGLPEHLVQHVAASHSSQNEHYPSDFLLRVLRTVDAVEIAVARNQEPEIPDDLADLEQIREWIEISRNL</sequence>
<evidence type="ECO:0000259" key="3">
    <source>
        <dbReference type="PROSITE" id="PS51833"/>
    </source>
</evidence>
<comment type="caution">
    <text evidence="4">The sequence shown here is derived from an EMBL/GenBank/DDBJ whole genome shotgun (WGS) entry which is preliminary data.</text>
</comment>
<dbReference type="PANTHER" id="PTHR33525:SF3">
    <property type="entry name" value="RIBONUCLEASE Y"/>
    <property type="match status" value="1"/>
</dbReference>
<evidence type="ECO:0000259" key="2">
    <source>
        <dbReference type="PROSITE" id="PS50110"/>
    </source>
</evidence>
<proteinExistence type="predicted"/>
<feature type="domain" description="Response regulatory" evidence="2">
    <location>
        <begin position="7"/>
        <end position="122"/>
    </location>
</feature>
<dbReference type="EMBL" id="DROD01000228">
    <property type="protein sequence ID" value="HHJ52206.1"/>
    <property type="molecule type" value="Genomic_DNA"/>
</dbReference>
<protein>
    <submittedName>
        <fullName evidence="4">HDOD domain-containing protein</fullName>
    </submittedName>
</protein>
<evidence type="ECO:0000313" key="4">
    <source>
        <dbReference type="EMBL" id="HHJ52206.1"/>
    </source>
</evidence>
<dbReference type="SUPFAM" id="SSF109604">
    <property type="entry name" value="HD-domain/PDEase-like"/>
    <property type="match status" value="1"/>
</dbReference>
<keyword evidence="1" id="KW-0597">Phosphoprotein</keyword>
<dbReference type="InterPro" id="IPR052340">
    <property type="entry name" value="RNase_Y/CdgJ"/>
</dbReference>
<gene>
    <name evidence="4" type="ORF">ENJ89_03335</name>
</gene>
<dbReference type="InterPro" id="IPR011006">
    <property type="entry name" value="CheY-like_superfamily"/>
</dbReference>
<feature type="domain" description="HDOD" evidence="3">
    <location>
        <begin position="143"/>
        <end position="340"/>
    </location>
</feature>
<dbReference type="Proteomes" id="UP000886124">
    <property type="component" value="Unassembled WGS sequence"/>
</dbReference>
<dbReference type="Pfam" id="PF08668">
    <property type="entry name" value="HDOD"/>
    <property type="match status" value="1"/>
</dbReference>
<dbReference type="InterPro" id="IPR001789">
    <property type="entry name" value="Sig_transdc_resp-reg_receiver"/>
</dbReference>
<dbReference type="Pfam" id="PF00072">
    <property type="entry name" value="Response_reg"/>
    <property type="match status" value="1"/>
</dbReference>
<dbReference type="Gene3D" id="1.10.3210.10">
    <property type="entry name" value="Hypothetical protein af1432"/>
    <property type="match status" value="1"/>
</dbReference>
<dbReference type="AlphaFoldDB" id="A0A7V5PNJ3"/>
<feature type="modified residue" description="4-aspartylphosphate" evidence="1">
    <location>
        <position position="58"/>
    </location>
</feature>
<name>A0A7V5PNJ3_CALAY</name>